<dbReference type="InterPro" id="IPR039702">
    <property type="entry name" value="FPS1-like"/>
</dbReference>
<dbReference type="SFLD" id="SFLDG01017">
    <property type="entry name" value="Polyprenyl_Transferase_Like"/>
    <property type="match status" value="1"/>
</dbReference>
<dbReference type="AlphaFoldDB" id="A0A9N9AM28"/>
<keyword evidence="6 10" id="KW-0808">Transferase</keyword>
<evidence type="ECO:0000256" key="9">
    <source>
        <dbReference type="ARBA" id="ARBA00023098"/>
    </source>
</evidence>
<comment type="caution">
    <text evidence="11">The sequence shown here is derived from an EMBL/GenBank/DDBJ whole genome shotgun (WGS) entry which is preliminary data.</text>
</comment>
<keyword evidence="5" id="KW-0444">Lipid biosynthesis</keyword>
<protein>
    <submittedName>
        <fullName evidence="11">6514_t:CDS:1</fullName>
    </submittedName>
</protein>
<keyword evidence="7" id="KW-0479">Metal-binding</keyword>
<dbReference type="SFLD" id="SFLDS00005">
    <property type="entry name" value="Isoprenoid_Synthase_Type_I"/>
    <property type="match status" value="1"/>
</dbReference>
<dbReference type="Gene3D" id="1.10.600.10">
    <property type="entry name" value="Farnesyl Diphosphate Synthase"/>
    <property type="match status" value="1"/>
</dbReference>
<comment type="similarity">
    <text evidence="4 10">Belongs to the FPP/GGPP synthase family.</text>
</comment>
<dbReference type="PANTHER" id="PTHR11525:SF0">
    <property type="entry name" value="FARNESYL PYROPHOSPHATE SYNTHASE"/>
    <property type="match status" value="1"/>
</dbReference>
<evidence type="ECO:0000256" key="8">
    <source>
        <dbReference type="ARBA" id="ARBA00022842"/>
    </source>
</evidence>
<evidence type="ECO:0000256" key="7">
    <source>
        <dbReference type="ARBA" id="ARBA00022723"/>
    </source>
</evidence>
<dbReference type="GO" id="GO:0046872">
    <property type="term" value="F:metal ion binding"/>
    <property type="evidence" value="ECO:0007669"/>
    <property type="project" value="UniProtKB-KW"/>
</dbReference>
<dbReference type="InterPro" id="IPR000092">
    <property type="entry name" value="Polyprenyl_synt"/>
</dbReference>
<dbReference type="GO" id="GO:0045337">
    <property type="term" value="P:farnesyl diphosphate biosynthetic process"/>
    <property type="evidence" value="ECO:0007669"/>
    <property type="project" value="TreeGrafter"/>
</dbReference>
<keyword evidence="8" id="KW-0460">Magnesium</keyword>
<evidence type="ECO:0000256" key="5">
    <source>
        <dbReference type="ARBA" id="ARBA00022516"/>
    </source>
</evidence>
<comment type="cofactor">
    <cofactor evidence="1">
        <name>Mg(2+)</name>
        <dbReference type="ChEBI" id="CHEBI:18420"/>
    </cofactor>
</comment>
<keyword evidence="12" id="KW-1185">Reference proteome</keyword>
<comment type="pathway">
    <text evidence="3">Isoprenoid biosynthesis; farnesyl diphosphate biosynthesis; farnesyl diphosphate from geranyl diphosphate and isopentenyl diphosphate: step 1/1.</text>
</comment>
<dbReference type="Proteomes" id="UP000789739">
    <property type="component" value="Unassembled WGS sequence"/>
</dbReference>
<reference evidence="11" key="1">
    <citation type="submission" date="2021-06" db="EMBL/GenBank/DDBJ databases">
        <authorList>
            <person name="Kallberg Y."/>
            <person name="Tangrot J."/>
            <person name="Rosling A."/>
        </authorList>
    </citation>
    <scope>NUCLEOTIDE SEQUENCE</scope>
    <source>
        <strain evidence="11">BR232B</strain>
    </source>
</reference>
<dbReference type="EMBL" id="CAJVPI010000443">
    <property type="protein sequence ID" value="CAG8535761.1"/>
    <property type="molecule type" value="Genomic_DNA"/>
</dbReference>
<dbReference type="SUPFAM" id="SSF48576">
    <property type="entry name" value="Terpenoid synthases"/>
    <property type="match status" value="1"/>
</dbReference>
<keyword evidence="9" id="KW-0443">Lipid metabolism</keyword>
<evidence type="ECO:0000256" key="2">
    <source>
        <dbReference type="ARBA" id="ARBA00004932"/>
    </source>
</evidence>
<evidence type="ECO:0000256" key="4">
    <source>
        <dbReference type="ARBA" id="ARBA00006706"/>
    </source>
</evidence>
<evidence type="ECO:0000256" key="1">
    <source>
        <dbReference type="ARBA" id="ARBA00001946"/>
    </source>
</evidence>
<evidence type="ECO:0000313" key="12">
    <source>
        <dbReference type="Proteomes" id="UP000789739"/>
    </source>
</evidence>
<sequence length="343" mass="40074">MNPRTAFNELFDKLQTEFIDEIKAYQMPDEAIDWVTRMINHTVPGGKMNRGLSVVDSFLILKGGNATEDELVKARVLGWCVEWLQAFFLVADDIMDQSITRRNKPCWYRMEGVGHMAINDSFILESSIYFYLKKYFRQEPYYVDLLELFHEVTLQTEIGQLLDLITAPEDHVDFSKFSLDKYKKIVLYKTAFYSFYLPVASAMRMSGITSETAYQQAKDVLLPLGEYFQTQDDYLDCYGDPEFIGKIGTDIEDNKCSWLINKALEKASTEQRKLLEENYGKKNADNVAVVKQIYRDLKLEESYKAYEEQSYALVRKLIDQVDEEQLKHEVFIAFVDKIYKRTK</sequence>
<evidence type="ECO:0000313" key="11">
    <source>
        <dbReference type="EMBL" id="CAG8535761.1"/>
    </source>
</evidence>
<dbReference type="GO" id="GO:0004161">
    <property type="term" value="F:dimethylallyltranstransferase activity"/>
    <property type="evidence" value="ECO:0007669"/>
    <property type="project" value="TreeGrafter"/>
</dbReference>
<evidence type="ECO:0000256" key="10">
    <source>
        <dbReference type="RuleBase" id="RU004466"/>
    </source>
</evidence>
<comment type="pathway">
    <text evidence="2">Isoprenoid biosynthesis; geranyl diphosphate biosynthesis; geranyl diphosphate from dimethylallyl diphosphate and isopentenyl diphosphate: step 1/1.</text>
</comment>
<organism evidence="11 12">
    <name type="scientific">Paraglomus brasilianum</name>
    <dbReference type="NCBI Taxonomy" id="144538"/>
    <lineage>
        <taxon>Eukaryota</taxon>
        <taxon>Fungi</taxon>
        <taxon>Fungi incertae sedis</taxon>
        <taxon>Mucoromycota</taxon>
        <taxon>Glomeromycotina</taxon>
        <taxon>Glomeromycetes</taxon>
        <taxon>Paraglomerales</taxon>
        <taxon>Paraglomeraceae</taxon>
        <taxon>Paraglomus</taxon>
    </lineage>
</organism>
<dbReference type="InterPro" id="IPR008949">
    <property type="entry name" value="Isoprenoid_synthase_dom_sf"/>
</dbReference>
<dbReference type="FunFam" id="1.10.600.10:FF:000006">
    <property type="entry name" value="Farnesyl pyrophosphate synthase"/>
    <property type="match status" value="1"/>
</dbReference>
<dbReference type="Pfam" id="PF00348">
    <property type="entry name" value="polyprenyl_synt"/>
    <property type="match status" value="1"/>
</dbReference>
<dbReference type="PANTHER" id="PTHR11525">
    <property type="entry name" value="FARNESYL-PYROPHOSPHATE SYNTHETASE"/>
    <property type="match status" value="1"/>
</dbReference>
<dbReference type="GO" id="GO:0005737">
    <property type="term" value="C:cytoplasm"/>
    <property type="evidence" value="ECO:0007669"/>
    <property type="project" value="TreeGrafter"/>
</dbReference>
<evidence type="ECO:0000256" key="6">
    <source>
        <dbReference type="ARBA" id="ARBA00022679"/>
    </source>
</evidence>
<dbReference type="CDD" id="cd00685">
    <property type="entry name" value="Trans_IPPS_HT"/>
    <property type="match status" value="1"/>
</dbReference>
<name>A0A9N9AM28_9GLOM</name>
<dbReference type="OrthoDB" id="10257492at2759"/>
<evidence type="ECO:0000256" key="3">
    <source>
        <dbReference type="ARBA" id="ARBA00005035"/>
    </source>
</evidence>
<gene>
    <name evidence="11" type="ORF">PBRASI_LOCUS4337</name>
</gene>
<dbReference type="GO" id="GO:0004337">
    <property type="term" value="F:(2E,6E)-farnesyl diphosphate synthase activity"/>
    <property type="evidence" value="ECO:0007669"/>
    <property type="project" value="TreeGrafter"/>
</dbReference>
<proteinExistence type="inferred from homology"/>
<accession>A0A9N9AM28</accession>